<dbReference type="SUPFAM" id="SSF56672">
    <property type="entry name" value="DNA/RNA polymerases"/>
    <property type="match status" value="1"/>
</dbReference>
<protein>
    <recommendedName>
        <fullName evidence="3">Reverse transcriptase domain-containing protein</fullName>
    </recommendedName>
</protein>
<reference evidence="1 2" key="1">
    <citation type="submission" date="2018-03" db="EMBL/GenBank/DDBJ databases">
        <authorList>
            <person name="Gully D."/>
        </authorList>
    </citation>
    <scope>NUCLEOTIDE SEQUENCE [LARGE SCALE GENOMIC DNA]</scope>
    <source>
        <strain evidence="1">ORS3257</strain>
    </source>
</reference>
<gene>
    <name evidence="1" type="ORF">BRAD3257_0851</name>
</gene>
<dbReference type="InterPro" id="IPR043502">
    <property type="entry name" value="DNA/RNA_pol_sf"/>
</dbReference>
<dbReference type="RefSeq" id="WP_122400747.1">
    <property type="nucleotide sequence ID" value="NZ_LS398110.1"/>
</dbReference>
<dbReference type="Proteomes" id="UP000246085">
    <property type="component" value="Chromosome BRAD3257"/>
</dbReference>
<sequence>MKSAVTQSAYHKAFDLFGLDAATEITSHGEVYERLLAQVACAAAGNQKRKQRYLQRLLFSSFSGKLICLIRCWEKNENTCTLEDLKTTALHLSPYHDCGETIHCWAEPKTSGYGWRPLCSFGPKRKALHLLISDYLEARFGRDERNYLLPKKGAERASDWVVSMYQDEDYPYFILADIQNFYRSVQKGKIGKLLGLPEGIVTNALCIPTAAALSPVGSLLPDLTIETLVGAAQDGLPQGSRASQIVAGLLLGPTLRKISPAERFIFLADDVALVASTKQEANALQKALVETLASHPAGPFCLKHCTVQHVSRPFDFLQYRHKRDMFTGEMRRRPAVRSYARYRQRVEKYFTELKFREAFRLTARYRWHWVRSFRRWKYNWLSKLALWQTTLNAMDAGLALAKKKTQKTIPPA</sequence>
<evidence type="ECO:0000313" key="1">
    <source>
        <dbReference type="EMBL" id="SPP92005.1"/>
    </source>
</evidence>
<evidence type="ECO:0008006" key="3">
    <source>
        <dbReference type="Google" id="ProtNLM"/>
    </source>
</evidence>
<dbReference type="EMBL" id="LS398110">
    <property type="protein sequence ID" value="SPP92005.1"/>
    <property type="molecule type" value="Genomic_DNA"/>
</dbReference>
<name>A0A2U3PS78_9BRAD</name>
<organism evidence="1 2">
    <name type="scientific">Bradyrhizobium vignae</name>
    <dbReference type="NCBI Taxonomy" id="1549949"/>
    <lineage>
        <taxon>Bacteria</taxon>
        <taxon>Pseudomonadati</taxon>
        <taxon>Pseudomonadota</taxon>
        <taxon>Alphaproteobacteria</taxon>
        <taxon>Hyphomicrobiales</taxon>
        <taxon>Nitrobacteraceae</taxon>
        <taxon>Bradyrhizobium</taxon>
    </lineage>
</organism>
<accession>A0A2U3PS78</accession>
<evidence type="ECO:0000313" key="2">
    <source>
        <dbReference type="Proteomes" id="UP000246085"/>
    </source>
</evidence>
<dbReference type="KEGG" id="bvz:BRAD3257_0851"/>
<proteinExistence type="predicted"/>
<dbReference type="AlphaFoldDB" id="A0A2U3PS78"/>